<evidence type="ECO:0000256" key="7">
    <source>
        <dbReference type="RuleBase" id="RU367037"/>
    </source>
</evidence>
<sequence>MNKVSIIYWSGTGNTETMANLIAEGAKNGGAEVEVKAVSSADVSDIESADVIALGCPSMGDEILEESEMEPFIESIESAVKGKKIALFGSYGWGDGKWMRDWEERMTGYGAVVINDGLIANYAPDSDKEKECLELGEDLAK</sequence>
<comment type="cofactor">
    <cofactor evidence="1 7">
        <name>FMN</name>
        <dbReference type="ChEBI" id="CHEBI:58210"/>
    </cofactor>
</comment>
<organism evidence="9 10">
    <name type="scientific">Clostridium faecium</name>
    <dbReference type="NCBI Taxonomy" id="2762223"/>
    <lineage>
        <taxon>Bacteria</taxon>
        <taxon>Bacillati</taxon>
        <taxon>Bacillota</taxon>
        <taxon>Clostridia</taxon>
        <taxon>Eubacteriales</taxon>
        <taxon>Clostridiaceae</taxon>
        <taxon>Clostridium</taxon>
    </lineage>
</organism>
<dbReference type="SUPFAM" id="SSF52218">
    <property type="entry name" value="Flavoproteins"/>
    <property type="match status" value="1"/>
</dbReference>
<comment type="function">
    <text evidence="7">Low-potential electron donor to a number of redox enzymes.</text>
</comment>
<dbReference type="InterPro" id="IPR008254">
    <property type="entry name" value="Flavodoxin/NO_synth"/>
</dbReference>
<evidence type="ECO:0000256" key="6">
    <source>
        <dbReference type="ARBA" id="ARBA00022982"/>
    </source>
</evidence>
<evidence type="ECO:0000256" key="3">
    <source>
        <dbReference type="ARBA" id="ARBA00022448"/>
    </source>
</evidence>
<proteinExistence type="inferred from homology"/>
<dbReference type="NCBIfam" id="TIGR01753">
    <property type="entry name" value="flav_short"/>
    <property type="match status" value="1"/>
</dbReference>
<reference evidence="9 10" key="1">
    <citation type="submission" date="2020-08" db="EMBL/GenBank/DDBJ databases">
        <title>A Genomic Blueprint of the Chicken Gut Microbiome.</title>
        <authorList>
            <person name="Gilroy R."/>
            <person name="Ravi A."/>
            <person name="Getino M."/>
            <person name="Pursley I."/>
            <person name="Horton D.L."/>
            <person name="Alikhan N.-F."/>
            <person name="Baker D."/>
            <person name="Gharbi K."/>
            <person name="Hall N."/>
            <person name="Watson M."/>
            <person name="Adriaenssens E.M."/>
            <person name="Foster-Nyarko E."/>
            <person name="Jarju S."/>
            <person name="Secka A."/>
            <person name="Antonio M."/>
            <person name="Oren A."/>
            <person name="Chaudhuri R."/>
            <person name="La Ragione R.M."/>
            <person name="Hildebrand F."/>
            <person name="Pallen M.J."/>
        </authorList>
    </citation>
    <scope>NUCLEOTIDE SEQUENCE [LARGE SCALE GENOMIC DNA]</scope>
    <source>
        <strain evidence="9 10">N37</strain>
    </source>
</reference>
<comment type="similarity">
    <text evidence="2 7">Belongs to the flavodoxin family.</text>
</comment>
<evidence type="ECO:0000313" key="10">
    <source>
        <dbReference type="Proteomes" id="UP000627166"/>
    </source>
</evidence>
<evidence type="ECO:0000256" key="1">
    <source>
        <dbReference type="ARBA" id="ARBA00001917"/>
    </source>
</evidence>
<keyword evidence="5 7" id="KW-0288">FMN</keyword>
<accession>A0ABR8YVP8</accession>
<dbReference type="NCBIfam" id="NF004050">
    <property type="entry name" value="PRK05569.1"/>
    <property type="match status" value="1"/>
</dbReference>
<evidence type="ECO:0000313" key="9">
    <source>
        <dbReference type="EMBL" id="MBD8048310.1"/>
    </source>
</evidence>
<evidence type="ECO:0000256" key="2">
    <source>
        <dbReference type="ARBA" id="ARBA00005267"/>
    </source>
</evidence>
<dbReference type="EMBL" id="JACSQB010000126">
    <property type="protein sequence ID" value="MBD8048310.1"/>
    <property type="molecule type" value="Genomic_DNA"/>
</dbReference>
<evidence type="ECO:0000259" key="8">
    <source>
        <dbReference type="PROSITE" id="PS50902"/>
    </source>
</evidence>
<dbReference type="InterPro" id="IPR029039">
    <property type="entry name" value="Flavoprotein-like_sf"/>
</dbReference>
<dbReference type="PROSITE" id="PS50902">
    <property type="entry name" value="FLAVODOXIN_LIKE"/>
    <property type="match status" value="1"/>
</dbReference>
<protein>
    <recommendedName>
        <fullName evidence="7">Flavodoxin</fullName>
    </recommendedName>
</protein>
<dbReference type="InterPro" id="IPR001226">
    <property type="entry name" value="Flavodoxin_CS"/>
</dbReference>
<dbReference type="Pfam" id="PF00258">
    <property type="entry name" value="Flavodoxin_1"/>
    <property type="match status" value="1"/>
</dbReference>
<dbReference type="PROSITE" id="PS00201">
    <property type="entry name" value="FLAVODOXIN"/>
    <property type="match status" value="1"/>
</dbReference>
<keyword evidence="3 7" id="KW-0813">Transport</keyword>
<comment type="caution">
    <text evidence="9">The sequence shown here is derived from an EMBL/GenBank/DDBJ whole genome shotgun (WGS) entry which is preliminary data.</text>
</comment>
<evidence type="ECO:0000256" key="4">
    <source>
        <dbReference type="ARBA" id="ARBA00022630"/>
    </source>
</evidence>
<dbReference type="PANTHER" id="PTHR43717">
    <property type="entry name" value="ANAEROBIC NITRIC OXIDE REDUCTASE FLAVORUBREDOXIN"/>
    <property type="match status" value="1"/>
</dbReference>
<keyword evidence="10" id="KW-1185">Reference proteome</keyword>
<dbReference type="PANTHER" id="PTHR43717:SF1">
    <property type="entry name" value="ANAEROBIC NITRIC OXIDE REDUCTASE FLAVORUBREDOXIN"/>
    <property type="match status" value="1"/>
</dbReference>
<dbReference type="RefSeq" id="WP_191741262.1">
    <property type="nucleotide sequence ID" value="NZ_JACSQB010000126.1"/>
</dbReference>
<feature type="domain" description="Flavodoxin-like" evidence="8">
    <location>
        <begin position="4"/>
        <end position="140"/>
    </location>
</feature>
<gene>
    <name evidence="9" type="ORF">H9637_14905</name>
</gene>
<keyword evidence="6 7" id="KW-0249">Electron transport</keyword>
<dbReference type="Proteomes" id="UP000627166">
    <property type="component" value="Unassembled WGS sequence"/>
</dbReference>
<evidence type="ECO:0000256" key="5">
    <source>
        <dbReference type="ARBA" id="ARBA00022643"/>
    </source>
</evidence>
<dbReference type="InterPro" id="IPR010087">
    <property type="entry name" value="Flav_short"/>
</dbReference>
<dbReference type="NCBIfam" id="NF004049">
    <property type="entry name" value="PRK05568.1"/>
    <property type="match status" value="1"/>
</dbReference>
<name>A0ABR8YVP8_9CLOT</name>
<keyword evidence="4 7" id="KW-0285">Flavoprotein</keyword>
<dbReference type="Gene3D" id="3.40.50.360">
    <property type="match status" value="1"/>
</dbReference>